<comment type="caution">
    <text evidence="1">The sequence shown here is derived from an EMBL/GenBank/DDBJ whole genome shotgun (WGS) entry which is preliminary data.</text>
</comment>
<sequence>MAQNPTTVTDLLQALRGTNATAPRLTWYGPNSERVELSGKVLDNWVAKTANFLVDELDAESGTVINVDVPVHWRSLVWLLATWAVGATAFTGTGLPDADRCRGADVANIVATTDPEAASTRAESSGHQPYVVAVALPALAMRWTESLPDGALDYSGQVRAHADVFYADTTPAGNQIAWESVAGPVSYAALLGGGTDGARAAGGTDIAGDGGAGVTGPQRKLLLGRDGWDGVVPSALQTWAAGGSVVLLDPSVEDTEKLRASENVSA</sequence>
<dbReference type="Proteomes" id="UP000479226">
    <property type="component" value="Unassembled WGS sequence"/>
</dbReference>
<name>A0ABX0DH90_9MICC</name>
<accession>A0ABX0DH90</accession>
<reference evidence="1 2" key="1">
    <citation type="submission" date="2020-02" db="EMBL/GenBank/DDBJ databases">
        <title>Genome sequence of the type strain DSM 27180 of Arthrobacter silviterrae.</title>
        <authorList>
            <person name="Gao J."/>
            <person name="Sun J."/>
        </authorList>
    </citation>
    <scope>NUCLEOTIDE SEQUENCE [LARGE SCALE GENOMIC DNA]</scope>
    <source>
        <strain evidence="1 2">DSM 27180</strain>
    </source>
</reference>
<organism evidence="1 2">
    <name type="scientific">Arthrobacter silviterrae</name>
    <dbReference type="NCBI Taxonomy" id="2026658"/>
    <lineage>
        <taxon>Bacteria</taxon>
        <taxon>Bacillati</taxon>
        <taxon>Actinomycetota</taxon>
        <taxon>Actinomycetes</taxon>
        <taxon>Micrococcales</taxon>
        <taxon>Micrococcaceae</taxon>
        <taxon>Arthrobacter</taxon>
    </lineage>
</organism>
<dbReference type="InterPro" id="IPR017523">
    <property type="entry name" value="Rv3268"/>
</dbReference>
<protein>
    <submittedName>
        <fullName evidence="1">TIGR03089 family protein</fullName>
    </submittedName>
</protein>
<dbReference type="NCBIfam" id="TIGR03089">
    <property type="entry name" value="TIGR03089 family protein"/>
    <property type="match status" value="1"/>
</dbReference>
<evidence type="ECO:0000313" key="2">
    <source>
        <dbReference type="Proteomes" id="UP000479226"/>
    </source>
</evidence>
<dbReference type="SUPFAM" id="SSF56801">
    <property type="entry name" value="Acetyl-CoA synthetase-like"/>
    <property type="match status" value="1"/>
</dbReference>
<keyword evidence="2" id="KW-1185">Reference proteome</keyword>
<evidence type="ECO:0000313" key="1">
    <source>
        <dbReference type="EMBL" id="NGN83673.1"/>
    </source>
</evidence>
<gene>
    <name evidence="1" type="ORF">G6N77_09415</name>
</gene>
<dbReference type="EMBL" id="JAAKZI010000013">
    <property type="protein sequence ID" value="NGN83673.1"/>
    <property type="molecule type" value="Genomic_DNA"/>
</dbReference>
<dbReference type="RefSeq" id="WP_165181837.1">
    <property type="nucleotide sequence ID" value="NZ_JAAKZI010000013.1"/>
</dbReference>
<proteinExistence type="predicted"/>